<proteinExistence type="predicted"/>
<evidence type="ECO:0000256" key="1">
    <source>
        <dbReference type="SAM" id="Phobius"/>
    </source>
</evidence>
<sequence>MAVRKESRPVALLRRAVAYEVGMWHSLYRWLLRRPLVHTPGAEAFSYVGVVKPILGAFIALSAIEIPIFDLILRHTVPWPSVRHTALALGIWGLLWMIGLFASLRIHPHVADAAGLRVRNGISVDFMVPWTAVATIGARYRSLPSSRAIQVEQDDAVTILNVGTGSQTSVDVVLREPLSVPLPKGPSGPVTAIRLYADDPEALVARARQHLTVSLPGSDS</sequence>
<reference evidence="3" key="1">
    <citation type="submission" date="2016-06" db="EMBL/GenBank/DDBJ databases">
        <authorList>
            <person name="Varghese N."/>
            <person name="Submissions Spin"/>
        </authorList>
    </citation>
    <scope>NUCLEOTIDE SEQUENCE [LARGE SCALE GENOMIC DNA]</scope>
    <source>
        <strain evidence="3">DSM 43819</strain>
    </source>
</reference>
<gene>
    <name evidence="2" type="ORF">GA0070613_1173</name>
</gene>
<feature type="transmembrane region" description="Helical" evidence="1">
    <location>
        <begin position="51"/>
        <end position="73"/>
    </location>
</feature>
<keyword evidence="1" id="KW-0812">Transmembrane</keyword>
<evidence type="ECO:0000313" key="2">
    <source>
        <dbReference type="EMBL" id="SCG44038.1"/>
    </source>
</evidence>
<feature type="transmembrane region" description="Helical" evidence="1">
    <location>
        <begin position="85"/>
        <end position="104"/>
    </location>
</feature>
<keyword evidence="1" id="KW-1133">Transmembrane helix</keyword>
<evidence type="ECO:0008006" key="4">
    <source>
        <dbReference type="Google" id="ProtNLM"/>
    </source>
</evidence>
<dbReference type="Proteomes" id="UP000198221">
    <property type="component" value="Chromosome I"/>
</dbReference>
<protein>
    <recommendedName>
        <fullName evidence="4">PH domain-containing protein</fullName>
    </recommendedName>
</protein>
<dbReference type="AlphaFoldDB" id="A0A1C5HDD6"/>
<evidence type="ECO:0000313" key="3">
    <source>
        <dbReference type="Proteomes" id="UP000198221"/>
    </source>
</evidence>
<keyword evidence="3" id="KW-1185">Reference proteome</keyword>
<dbReference type="EMBL" id="LT607754">
    <property type="protein sequence ID" value="SCG44038.1"/>
    <property type="molecule type" value="Genomic_DNA"/>
</dbReference>
<keyword evidence="1" id="KW-0472">Membrane</keyword>
<accession>A0A1C5HDD6</accession>
<name>A0A1C5HDD6_9ACTN</name>
<organism evidence="2 3">
    <name type="scientific">Micromonospora inositola</name>
    <dbReference type="NCBI Taxonomy" id="47865"/>
    <lineage>
        <taxon>Bacteria</taxon>
        <taxon>Bacillati</taxon>
        <taxon>Actinomycetota</taxon>
        <taxon>Actinomycetes</taxon>
        <taxon>Micromonosporales</taxon>
        <taxon>Micromonosporaceae</taxon>
        <taxon>Micromonospora</taxon>
    </lineage>
</organism>